<comment type="caution">
    <text evidence="2">The sequence shown here is derived from an EMBL/GenBank/DDBJ whole genome shotgun (WGS) entry which is preliminary data.</text>
</comment>
<dbReference type="PANTHER" id="PTHR43792:SF1">
    <property type="entry name" value="N-ACETYLTRANSFERASE DOMAIN-CONTAINING PROTEIN"/>
    <property type="match status" value="1"/>
</dbReference>
<dbReference type="InterPro" id="IPR051531">
    <property type="entry name" value="N-acetyltransferase"/>
</dbReference>
<accession>A0ABV2LZI3</accession>
<dbReference type="InterPro" id="IPR016181">
    <property type="entry name" value="Acyl_CoA_acyltransferase"/>
</dbReference>
<dbReference type="RefSeq" id="WP_257463842.1">
    <property type="nucleotide sequence ID" value="NZ_BAABXP010000003.1"/>
</dbReference>
<proteinExistence type="predicted"/>
<feature type="domain" description="N-acetyltransferase" evidence="1">
    <location>
        <begin position="12"/>
        <end position="174"/>
    </location>
</feature>
<dbReference type="Gene3D" id="3.40.630.30">
    <property type="match status" value="1"/>
</dbReference>
<evidence type="ECO:0000313" key="3">
    <source>
        <dbReference type="Proteomes" id="UP001549106"/>
    </source>
</evidence>
<dbReference type="SUPFAM" id="SSF55729">
    <property type="entry name" value="Acyl-CoA N-acyltransferases (Nat)"/>
    <property type="match status" value="1"/>
</dbReference>
<keyword evidence="3" id="KW-1185">Reference proteome</keyword>
<dbReference type="Pfam" id="PF13302">
    <property type="entry name" value="Acetyltransf_3"/>
    <property type="match status" value="1"/>
</dbReference>
<reference evidence="2 3" key="1">
    <citation type="submission" date="2024-06" db="EMBL/GenBank/DDBJ databases">
        <title>Genomic Encyclopedia of Type Strains, Phase IV (KMG-IV): sequencing the most valuable type-strain genomes for metagenomic binning, comparative biology and taxonomic classification.</title>
        <authorList>
            <person name="Goeker M."/>
        </authorList>
    </citation>
    <scope>NUCLEOTIDE SEQUENCE [LARGE SCALE GENOMIC DNA]</scope>
    <source>
        <strain evidence="2 3">DSM 29492</strain>
    </source>
</reference>
<dbReference type="PROSITE" id="PS51186">
    <property type="entry name" value="GNAT"/>
    <property type="match status" value="1"/>
</dbReference>
<gene>
    <name evidence="2" type="ORF">ABID24_000432</name>
</gene>
<dbReference type="EMBL" id="JBEPMJ010000002">
    <property type="protein sequence ID" value="MET3749209.1"/>
    <property type="molecule type" value="Genomic_DNA"/>
</dbReference>
<dbReference type="InterPro" id="IPR000182">
    <property type="entry name" value="GNAT_dom"/>
</dbReference>
<name>A0ABV2LZI3_9FIRM</name>
<dbReference type="PANTHER" id="PTHR43792">
    <property type="entry name" value="GNAT FAMILY, PUTATIVE (AFU_ORTHOLOGUE AFUA_3G00765)-RELATED-RELATED"/>
    <property type="match status" value="1"/>
</dbReference>
<dbReference type="Proteomes" id="UP001549106">
    <property type="component" value="Unassembled WGS sequence"/>
</dbReference>
<sequence length="186" mass="21535">MYENIRLQTSRLLLRPVSPDDLSTVYAYSSDGEHVKYMKYYPDESMEVCKKFLIQTCQEWSKEFPRCYVFAVIQNSRHIGEVSVYAEDEAFTIGELGWIIHRDYCNKGYASEAAQALLSFCQNTLHLNKVTACCDSRNSASMKIMETLGMTVTEKDIPRKYLKRDETAFEIKAEKILHLDLSSLKR</sequence>
<protein>
    <submittedName>
        <fullName evidence="2">RimJ/RimL family protein N-acetyltransferase</fullName>
    </submittedName>
</protein>
<evidence type="ECO:0000259" key="1">
    <source>
        <dbReference type="PROSITE" id="PS51186"/>
    </source>
</evidence>
<organism evidence="2 3">
    <name type="scientific">Blautia caecimuris</name>
    <dbReference type="NCBI Taxonomy" id="1796615"/>
    <lineage>
        <taxon>Bacteria</taxon>
        <taxon>Bacillati</taxon>
        <taxon>Bacillota</taxon>
        <taxon>Clostridia</taxon>
        <taxon>Lachnospirales</taxon>
        <taxon>Lachnospiraceae</taxon>
        <taxon>Blautia</taxon>
    </lineage>
</organism>
<evidence type="ECO:0000313" key="2">
    <source>
        <dbReference type="EMBL" id="MET3749209.1"/>
    </source>
</evidence>